<feature type="signal peptide" evidence="1">
    <location>
        <begin position="1"/>
        <end position="30"/>
    </location>
</feature>
<dbReference type="RefSeq" id="WP_143032637.1">
    <property type="nucleotide sequence ID" value="NZ_FNRK01000025.1"/>
</dbReference>
<evidence type="ECO:0000313" key="2">
    <source>
        <dbReference type="EMBL" id="SEA73131.1"/>
    </source>
</evidence>
<dbReference type="Proteomes" id="UP000199394">
    <property type="component" value="Unassembled WGS sequence"/>
</dbReference>
<protein>
    <submittedName>
        <fullName evidence="2">Uncharacterized protein</fullName>
    </submittedName>
</protein>
<sequence length="113" mass="12412">MKKSKKHLSAISLILIICLLTALFPINALAAVDEQSESSTILSDTDDYSEIYEESIAIAQSFQSIGITPNDLVTILNLPNSVINTSSLGGLYYSDNTRKQLRLAIYYGISQRP</sequence>
<organism evidence="2 3">
    <name type="scientific">Eubacterium aggregans</name>
    <dbReference type="NCBI Taxonomy" id="81409"/>
    <lineage>
        <taxon>Bacteria</taxon>
        <taxon>Bacillati</taxon>
        <taxon>Bacillota</taxon>
        <taxon>Clostridia</taxon>
        <taxon>Eubacteriales</taxon>
        <taxon>Eubacteriaceae</taxon>
        <taxon>Eubacterium</taxon>
    </lineage>
</organism>
<reference evidence="2 3" key="1">
    <citation type="submission" date="2016-10" db="EMBL/GenBank/DDBJ databases">
        <authorList>
            <person name="de Groot N.N."/>
        </authorList>
    </citation>
    <scope>NUCLEOTIDE SEQUENCE [LARGE SCALE GENOMIC DNA]</scope>
    <source>
        <strain evidence="2 3">SR12</strain>
    </source>
</reference>
<dbReference type="EMBL" id="FNRK01000025">
    <property type="protein sequence ID" value="SEA73131.1"/>
    <property type="molecule type" value="Genomic_DNA"/>
</dbReference>
<gene>
    <name evidence="2" type="ORF">SAMN04515656_12529</name>
</gene>
<proteinExistence type="predicted"/>
<evidence type="ECO:0000313" key="3">
    <source>
        <dbReference type="Proteomes" id="UP000199394"/>
    </source>
</evidence>
<evidence type="ECO:0000256" key="1">
    <source>
        <dbReference type="SAM" id="SignalP"/>
    </source>
</evidence>
<dbReference type="AlphaFoldDB" id="A0A1H4DK31"/>
<keyword evidence="1" id="KW-0732">Signal</keyword>
<feature type="chain" id="PRO_5011490696" evidence="1">
    <location>
        <begin position="31"/>
        <end position="113"/>
    </location>
</feature>
<keyword evidence="3" id="KW-1185">Reference proteome</keyword>
<accession>A0A1H4DK31</accession>
<name>A0A1H4DK31_9FIRM</name>